<evidence type="ECO:0000313" key="2">
    <source>
        <dbReference type="Proteomes" id="UP000292110"/>
    </source>
</evidence>
<dbReference type="Proteomes" id="UP000292110">
    <property type="component" value="Unassembled WGS sequence"/>
</dbReference>
<name>A0A4Q6XM45_9GAMM</name>
<reference evidence="1 2" key="1">
    <citation type="submission" date="2019-02" db="EMBL/GenBank/DDBJ databases">
        <title>The draft genome of Acinetobacter halotolerans strain JCM 31009.</title>
        <authorList>
            <person name="Qin J."/>
            <person name="Feng Y."/>
            <person name="Nemec A."/>
            <person name="Zong Z."/>
        </authorList>
    </citation>
    <scope>NUCLEOTIDE SEQUENCE [LARGE SCALE GENOMIC DNA]</scope>
    <source>
        <strain evidence="1 2">JCM 31009</strain>
    </source>
</reference>
<dbReference type="AlphaFoldDB" id="A0A4Q6XM45"/>
<accession>A0A4Q6XM45</accession>
<gene>
    <name evidence="1" type="ORF">EXE30_02810</name>
</gene>
<dbReference type="RefSeq" id="WP_130161103.1">
    <property type="nucleotide sequence ID" value="NZ_SGIM01000002.1"/>
</dbReference>
<protein>
    <submittedName>
        <fullName evidence="1">Uncharacterized protein</fullName>
    </submittedName>
</protein>
<sequence length="107" mass="12694">MKYSESVENRVLTVSMFLSDSEYLLWQKELDGNECSKVYFEFNNQSNGGYNHIAEIALMRDGIHLVKSDYTLEHFYFDIRFKDYNKLVRALIQIYSHNPKVLDVIDE</sequence>
<keyword evidence="2" id="KW-1185">Reference proteome</keyword>
<organism evidence="1 2">
    <name type="scientific">Acinetobacter halotolerans</name>
    <dbReference type="NCBI Taxonomy" id="1752076"/>
    <lineage>
        <taxon>Bacteria</taxon>
        <taxon>Pseudomonadati</taxon>
        <taxon>Pseudomonadota</taxon>
        <taxon>Gammaproteobacteria</taxon>
        <taxon>Moraxellales</taxon>
        <taxon>Moraxellaceae</taxon>
        <taxon>Acinetobacter</taxon>
    </lineage>
</organism>
<proteinExistence type="predicted"/>
<comment type="caution">
    <text evidence="1">The sequence shown here is derived from an EMBL/GenBank/DDBJ whole genome shotgun (WGS) entry which is preliminary data.</text>
</comment>
<dbReference type="EMBL" id="SGIM01000002">
    <property type="protein sequence ID" value="RZF55757.1"/>
    <property type="molecule type" value="Genomic_DNA"/>
</dbReference>
<evidence type="ECO:0000313" key="1">
    <source>
        <dbReference type="EMBL" id="RZF55757.1"/>
    </source>
</evidence>